<dbReference type="OrthoDB" id="10532084at2759"/>
<keyword evidence="3" id="KW-1185">Reference proteome</keyword>
<feature type="compositionally biased region" description="Basic and acidic residues" evidence="1">
    <location>
        <begin position="197"/>
        <end position="215"/>
    </location>
</feature>
<feature type="compositionally biased region" description="Gly residues" evidence="1">
    <location>
        <begin position="257"/>
        <end position="270"/>
    </location>
</feature>
<feature type="compositionally biased region" description="Basic and acidic residues" evidence="1">
    <location>
        <begin position="234"/>
        <end position="256"/>
    </location>
</feature>
<evidence type="ECO:0000313" key="2">
    <source>
        <dbReference type="EMBL" id="CBJ28148.1"/>
    </source>
</evidence>
<feature type="compositionally biased region" description="Basic and acidic residues" evidence="1">
    <location>
        <begin position="347"/>
        <end position="378"/>
    </location>
</feature>
<feature type="compositionally biased region" description="Gly residues" evidence="1">
    <location>
        <begin position="398"/>
        <end position="408"/>
    </location>
</feature>
<feature type="region of interest" description="Disordered" evidence="1">
    <location>
        <begin position="463"/>
        <end position="502"/>
    </location>
</feature>
<protein>
    <submittedName>
        <fullName evidence="2">Uncharacterized protein</fullName>
    </submittedName>
</protein>
<dbReference type="InParanoid" id="D7G8Y0"/>
<feature type="compositionally biased region" description="Low complexity" evidence="1">
    <location>
        <begin position="289"/>
        <end position="299"/>
    </location>
</feature>
<feature type="compositionally biased region" description="Gly residues" evidence="1">
    <location>
        <begin position="467"/>
        <end position="502"/>
    </location>
</feature>
<organism evidence="2 3">
    <name type="scientific">Ectocarpus siliculosus</name>
    <name type="common">Brown alga</name>
    <name type="synonym">Conferva siliculosa</name>
    <dbReference type="NCBI Taxonomy" id="2880"/>
    <lineage>
        <taxon>Eukaryota</taxon>
        <taxon>Sar</taxon>
        <taxon>Stramenopiles</taxon>
        <taxon>Ochrophyta</taxon>
        <taxon>PX clade</taxon>
        <taxon>Phaeophyceae</taxon>
        <taxon>Ectocarpales</taxon>
        <taxon>Ectocarpaceae</taxon>
        <taxon>Ectocarpus</taxon>
    </lineage>
</organism>
<dbReference type="EMBL" id="FN649735">
    <property type="protein sequence ID" value="CBJ28148.1"/>
    <property type="molecule type" value="Genomic_DNA"/>
</dbReference>
<accession>D7G8Y0</accession>
<sequence>MMRRPPTRAGLGGKKASGTGFKITYSVNQLLSMGKELMESEAGCPPPEGWDKYEYDTIGPLIDENNTRIPSKEEAAALKMKPGSARDLHSEHIAALVAKQGADPDQSPSLGPRGGGDRPDRDRGGGGGRADGRRDGQPGWGDRDRDWDRFGDRNKDRDRGGPLGRYDQDRERRDGRRDRPRDGPGGAGGGRAPSRWDALKPDRERDRGYNNRNNRDDDDGGGRGGVGQDVRAGGGRDRDRRNGRDRDRDVGDRDRGGGGGGDGLHDGGLGAHDRAVAHEKAIAAGGAGAAAAAAAAAGANRDRAGAGRGRYGGTSEADIWDMPTTLPGDGGATKEPPKNTRAAGLRSADRERREENRKKDEAAAFERERLEFERERAKVLQGRDGGKANGGPAEFPDMGGGFLGGGIGDDNDDNGLLGGIEDDQPPSPPPPKGGSGSGSQDQPQLVKNQSVLDRVFGAGAGAAAAAAGGGGGDSGGQKGGTGTAETGGGGGGGGAPAGGGGGGFPGGGLFSFMAPGNSISTIDKFTEATRGKGNAKIFSPGTKPAATPWGKVDKKPTANVVNGGGGGGGGREGGGDAPPAAALTAAEKGALLKRMIMVIEQLPKKRPRVVGPVVVCMRVDQEMTICTSDR</sequence>
<evidence type="ECO:0000256" key="1">
    <source>
        <dbReference type="SAM" id="MobiDB-lite"/>
    </source>
</evidence>
<dbReference type="Proteomes" id="UP000002630">
    <property type="component" value="Linkage Group LG10"/>
</dbReference>
<dbReference type="EMBL" id="FN649160">
    <property type="protein sequence ID" value="CBJ28148.1"/>
    <property type="molecule type" value="Genomic_DNA"/>
</dbReference>
<reference evidence="2 3" key="1">
    <citation type="journal article" date="2010" name="Nature">
        <title>The Ectocarpus genome and the independent evolution of multicellularity in brown algae.</title>
        <authorList>
            <person name="Cock J.M."/>
            <person name="Sterck L."/>
            <person name="Rouze P."/>
            <person name="Scornet D."/>
            <person name="Allen A.E."/>
            <person name="Amoutzias G."/>
            <person name="Anthouard V."/>
            <person name="Artiguenave F."/>
            <person name="Aury J.M."/>
            <person name="Badger J.H."/>
            <person name="Beszteri B."/>
            <person name="Billiau K."/>
            <person name="Bonnet E."/>
            <person name="Bothwell J.H."/>
            <person name="Bowler C."/>
            <person name="Boyen C."/>
            <person name="Brownlee C."/>
            <person name="Carrano C.J."/>
            <person name="Charrier B."/>
            <person name="Cho G.Y."/>
            <person name="Coelho S.M."/>
            <person name="Collen J."/>
            <person name="Corre E."/>
            <person name="Da Silva C."/>
            <person name="Delage L."/>
            <person name="Delaroque N."/>
            <person name="Dittami S.M."/>
            <person name="Doulbeau S."/>
            <person name="Elias M."/>
            <person name="Farnham G."/>
            <person name="Gachon C.M."/>
            <person name="Gschloessl B."/>
            <person name="Heesch S."/>
            <person name="Jabbari K."/>
            <person name="Jubin C."/>
            <person name="Kawai H."/>
            <person name="Kimura K."/>
            <person name="Kloareg B."/>
            <person name="Kupper F.C."/>
            <person name="Lang D."/>
            <person name="Le Bail A."/>
            <person name="Leblanc C."/>
            <person name="Lerouge P."/>
            <person name="Lohr M."/>
            <person name="Lopez P.J."/>
            <person name="Martens C."/>
            <person name="Maumus F."/>
            <person name="Michel G."/>
            <person name="Miranda-Saavedra D."/>
            <person name="Morales J."/>
            <person name="Moreau H."/>
            <person name="Motomura T."/>
            <person name="Nagasato C."/>
            <person name="Napoli C.A."/>
            <person name="Nelson D.R."/>
            <person name="Nyvall-Collen P."/>
            <person name="Peters A.F."/>
            <person name="Pommier C."/>
            <person name="Potin P."/>
            <person name="Poulain J."/>
            <person name="Quesneville H."/>
            <person name="Read B."/>
            <person name="Rensing S.A."/>
            <person name="Ritter A."/>
            <person name="Rousvoal S."/>
            <person name="Samanta M."/>
            <person name="Samson G."/>
            <person name="Schroeder D.C."/>
            <person name="Segurens B."/>
            <person name="Strittmatter M."/>
            <person name="Tonon T."/>
            <person name="Tregear J.W."/>
            <person name="Valentin K."/>
            <person name="von Dassow P."/>
            <person name="Yamagishi T."/>
            <person name="Van de Peer Y."/>
            <person name="Wincker P."/>
        </authorList>
    </citation>
    <scope>NUCLEOTIDE SEQUENCE [LARGE SCALE GENOMIC DNA]</scope>
    <source>
        <strain evidence="3">Ec32 / CCAP1310/4</strain>
    </source>
</reference>
<feature type="compositionally biased region" description="Basic and acidic residues" evidence="1">
    <location>
        <begin position="115"/>
        <end position="182"/>
    </location>
</feature>
<proteinExistence type="predicted"/>
<name>D7G8Y0_ECTSI</name>
<evidence type="ECO:0000313" key="3">
    <source>
        <dbReference type="Proteomes" id="UP000002630"/>
    </source>
</evidence>
<dbReference type="AlphaFoldDB" id="D7G8Y0"/>
<feature type="region of interest" description="Disordered" evidence="1">
    <location>
        <begin position="533"/>
        <end position="558"/>
    </location>
</feature>
<feature type="region of interest" description="Disordered" evidence="1">
    <location>
        <begin position="75"/>
        <end position="450"/>
    </location>
</feature>
<feature type="compositionally biased region" description="Basic and acidic residues" evidence="1">
    <location>
        <begin position="271"/>
        <end position="281"/>
    </location>
</feature>
<gene>
    <name evidence="2" type="ORF">Esi_0092_0095</name>
</gene>